<evidence type="ECO:0000313" key="3">
    <source>
        <dbReference type="Proteomes" id="UP001642409"/>
    </source>
</evidence>
<evidence type="ECO:0000313" key="1">
    <source>
        <dbReference type="EMBL" id="CAI9978227.1"/>
    </source>
</evidence>
<reference evidence="1" key="1">
    <citation type="submission" date="2023-06" db="EMBL/GenBank/DDBJ databases">
        <authorList>
            <person name="Kurt Z."/>
        </authorList>
    </citation>
    <scope>NUCLEOTIDE SEQUENCE</scope>
</reference>
<protein>
    <submittedName>
        <fullName evidence="2">Hypothetical_protein</fullName>
    </submittedName>
</protein>
<dbReference type="Proteomes" id="UP001642409">
    <property type="component" value="Unassembled WGS sequence"/>
</dbReference>
<dbReference type="EMBL" id="CAXDID020000128">
    <property type="protein sequence ID" value="CAL6034599.1"/>
    <property type="molecule type" value="Genomic_DNA"/>
</dbReference>
<name>A0AA86RUG4_9EUKA</name>
<accession>A0AA86RUG4</accession>
<dbReference type="AlphaFoldDB" id="A0AA86RUG4"/>
<evidence type="ECO:0000313" key="2">
    <source>
        <dbReference type="EMBL" id="CAL6034599.1"/>
    </source>
</evidence>
<dbReference type="EMBL" id="CATOUU010001183">
    <property type="protein sequence ID" value="CAI9978227.1"/>
    <property type="molecule type" value="Genomic_DNA"/>
</dbReference>
<sequence length="453" mass="52741">MDNNFSIYSLQPHLDQIVLENSLISTGNYCDLKQYEKQYCLLEKSGSTIIISSNLDVLKWQKLKSDADCAFQVEIFENIEIIVQYNNIIRFNELPQLNYLGKVSLQRLCSADITEIYPIKVKIYKQLLIVVFSDSSLMIIKIVSVFPKISDHSFQLLSFTKSEQYSHIECVNNMIYLMSQRQIQEFVYSNKILQFVYSYNYKNPIISRINNNILASLHYTIDTPKNIDASNAYTMILFDLSTSKTITNFQIDVSAPSKIDLGIELNEYVIHVFGNFVVSQYAIDKQSKTVQFKRISNQCIRFATMNTQPVILDTKNQIVMQHQTLYQLEDKGIINILCFQVVNQLLYVGFTNFINGKYLTQIYVYSYHFKRIIDCILLDSSSSNENLPISVTISQTDNYLQTKVCVQYYNKLEILFLHDKQTKKVIFAKSIKYKFDQFLVLRQENSLQIIPDE</sequence>
<gene>
    <name evidence="2" type="ORF">HINF_LOCUS35532</name>
    <name evidence="1" type="ORF">HINF_LOCUS65872</name>
</gene>
<keyword evidence="3" id="KW-1185">Reference proteome</keyword>
<reference evidence="2 3" key="2">
    <citation type="submission" date="2024-07" db="EMBL/GenBank/DDBJ databases">
        <authorList>
            <person name="Akdeniz Z."/>
        </authorList>
    </citation>
    <scope>NUCLEOTIDE SEQUENCE [LARGE SCALE GENOMIC DNA]</scope>
</reference>
<comment type="caution">
    <text evidence="1">The sequence shown here is derived from an EMBL/GenBank/DDBJ whole genome shotgun (WGS) entry which is preliminary data.</text>
</comment>
<organism evidence="1">
    <name type="scientific">Hexamita inflata</name>
    <dbReference type="NCBI Taxonomy" id="28002"/>
    <lineage>
        <taxon>Eukaryota</taxon>
        <taxon>Metamonada</taxon>
        <taxon>Diplomonadida</taxon>
        <taxon>Hexamitidae</taxon>
        <taxon>Hexamitinae</taxon>
        <taxon>Hexamita</taxon>
    </lineage>
</organism>
<proteinExistence type="predicted"/>